<dbReference type="InterPro" id="IPR013083">
    <property type="entry name" value="Znf_RING/FYVE/PHD"/>
</dbReference>
<proteinExistence type="predicted"/>
<evidence type="ECO:0000256" key="11">
    <source>
        <dbReference type="ARBA" id="ARBA00023136"/>
    </source>
</evidence>
<feature type="compositionally biased region" description="Polar residues" evidence="13">
    <location>
        <begin position="417"/>
        <end position="429"/>
    </location>
</feature>
<dbReference type="GO" id="GO:0016020">
    <property type="term" value="C:membrane"/>
    <property type="evidence" value="ECO:0007669"/>
    <property type="project" value="UniProtKB-SubCell"/>
</dbReference>
<feature type="compositionally biased region" description="Low complexity" evidence="13">
    <location>
        <begin position="529"/>
        <end position="560"/>
    </location>
</feature>
<keyword evidence="6" id="KW-0479">Metal-binding</keyword>
<evidence type="ECO:0000256" key="5">
    <source>
        <dbReference type="ARBA" id="ARBA00022692"/>
    </source>
</evidence>
<dbReference type="PANTHER" id="PTHR45977">
    <property type="entry name" value="TARGET OF ERK KINASE MPK-1"/>
    <property type="match status" value="1"/>
</dbReference>
<protein>
    <recommendedName>
        <fullName evidence="3">RING-type E3 ubiquitin transferase</fullName>
        <ecNumber evidence="3">2.3.2.27</ecNumber>
    </recommendedName>
</protein>
<dbReference type="Proteomes" id="UP000799778">
    <property type="component" value="Unassembled WGS sequence"/>
</dbReference>
<comment type="subcellular location">
    <subcellularLocation>
        <location evidence="2">Membrane</location>
        <topology evidence="2">Multi-pass membrane protein</topology>
    </subcellularLocation>
</comment>
<evidence type="ECO:0000256" key="10">
    <source>
        <dbReference type="ARBA" id="ARBA00022989"/>
    </source>
</evidence>
<dbReference type="Pfam" id="PF13639">
    <property type="entry name" value="zf-RING_2"/>
    <property type="match status" value="1"/>
</dbReference>
<dbReference type="PROSITE" id="PS50089">
    <property type="entry name" value="ZF_RING_2"/>
    <property type="match status" value="1"/>
</dbReference>
<evidence type="ECO:0000256" key="1">
    <source>
        <dbReference type="ARBA" id="ARBA00000900"/>
    </source>
</evidence>
<keyword evidence="5 14" id="KW-0812">Transmembrane</keyword>
<comment type="catalytic activity">
    <reaction evidence="1">
        <text>S-ubiquitinyl-[E2 ubiquitin-conjugating enzyme]-L-cysteine + [acceptor protein]-L-lysine = [E2 ubiquitin-conjugating enzyme]-L-cysteine + N(6)-ubiquitinyl-[acceptor protein]-L-lysine.</text>
        <dbReference type="EC" id="2.3.2.27"/>
    </reaction>
</comment>
<evidence type="ECO:0000259" key="16">
    <source>
        <dbReference type="PROSITE" id="PS50089"/>
    </source>
</evidence>
<feature type="signal peptide" evidence="15">
    <location>
        <begin position="1"/>
        <end position="25"/>
    </location>
</feature>
<dbReference type="GO" id="GO:0006511">
    <property type="term" value="P:ubiquitin-dependent protein catabolic process"/>
    <property type="evidence" value="ECO:0007669"/>
    <property type="project" value="TreeGrafter"/>
</dbReference>
<dbReference type="Gene3D" id="3.30.40.10">
    <property type="entry name" value="Zinc/RING finger domain, C3HC4 (zinc finger)"/>
    <property type="match status" value="1"/>
</dbReference>
<dbReference type="GO" id="GO:0016567">
    <property type="term" value="P:protein ubiquitination"/>
    <property type="evidence" value="ECO:0007669"/>
    <property type="project" value="TreeGrafter"/>
</dbReference>
<dbReference type="PANTHER" id="PTHR45977:SF4">
    <property type="entry name" value="RING-TYPE DOMAIN-CONTAINING PROTEIN"/>
    <property type="match status" value="1"/>
</dbReference>
<feature type="compositionally biased region" description="Low complexity" evidence="13">
    <location>
        <begin position="300"/>
        <end position="310"/>
    </location>
</feature>
<evidence type="ECO:0000313" key="17">
    <source>
        <dbReference type="EMBL" id="KAF2019620.1"/>
    </source>
</evidence>
<feature type="region of interest" description="Disordered" evidence="13">
    <location>
        <begin position="243"/>
        <end position="363"/>
    </location>
</feature>
<gene>
    <name evidence="17" type="ORF">BU24DRAFT_419233</name>
</gene>
<evidence type="ECO:0000313" key="18">
    <source>
        <dbReference type="Proteomes" id="UP000799778"/>
    </source>
</evidence>
<evidence type="ECO:0000256" key="15">
    <source>
        <dbReference type="SAM" id="SignalP"/>
    </source>
</evidence>
<feature type="compositionally biased region" description="Low complexity" evidence="13">
    <location>
        <begin position="343"/>
        <end position="361"/>
    </location>
</feature>
<evidence type="ECO:0000256" key="8">
    <source>
        <dbReference type="ARBA" id="ARBA00022786"/>
    </source>
</evidence>
<keyword evidence="10 14" id="KW-1133">Transmembrane helix</keyword>
<dbReference type="SUPFAM" id="SSF57850">
    <property type="entry name" value="RING/U-box"/>
    <property type="match status" value="1"/>
</dbReference>
<name>A0A6A5Y472_9PLEO</name>
<dbReference type="OrthoDB" id="8062037at2759"/>
<dbReference type="AlphaFoldDB" id="A0A6A5Y472"/>
<dbReference type="RefSeq" id="XP_033387959.1">
    <property type="nucleotide sequence ID" value="XM_033527165.1"/>
</dbReference>
<feature type="region of interest" description="Disordered" evidence="13">
    <location>
        <begin position="417"/>
        <end position="449"/>
    </location>
</feature>
<sequence length="574" mass="61184">MGSSRFSWCYSTCALVVALASVASSARIEPSDKNTVIDTSKGNLTLQTSNGANLSDLVPLTRNAIISQNDPLQGNLRYTNFDTVQNLTNTDVAYMSCDPNDYNGLLDADALFTQARDGHNLTAIILFSLSADFCTYGEDQSDPTKQEFPVYSMMMQQQSDAVATELRAAEPDPARKFFVKIVAGGKGNGDSQNSNPPNQSPLGPSPSTAVAMIILYSITGIITALFLIIIITGAVRAHRHPERYGPRDILGRPRQSRARGLGRAMLDSIPIVKFGEREPPKPTDVEMASTSEARNVDNDGTAGTTAETTTNQRSETETQQEPPSQTATTQTADEPKDTNSNQASSGMGPALAAGAAASESNTSEEEHLGCSICTDDFEKGQDIRVLPCDHKFHPECVDPWLLNVSGTCPLCRVDLRPSSSGSGRTNGSQDPDHMPPPLDGFENESGHRRRSALRDLLNGRSPLNNHAEARLAAIQRLREEEAANANPEDATAARRSRRMSARLSGVFHIRTRRHGADAVPDVPPSTDVAESSTAGAAASESTPVAATTTPSNAAGSSSSSVPDENATATAERKA</sequence>
<feature type="chain" id="PRO_5025684944" description="RING-type E3 ubiquitin transferase" evidence="15">
    <location>
        <begin position="26"/>
        <end position="574"/>
    </location>
</feature>
<organism evidence="17 18">
    <name type="scientific">Aaosphaeria arxii CBS 175.79</name>
    <dbReference type="NCBI Taxonomy" id="1450172"/>
    <lineage>
        <taxon>Eukaryota</taxon>
        <taxon>Fungi</taxon>
        <taxon>Dikarya</taxon>
        <taxon>Ascomycota</taxon>
        <taxon>Pezizomycotina</taxon>
        <taxon>Dothideomycetes</taxon>
        <taxon>Pleosporomycetidae</taxon>
        <taxon>Pleosporales</taxon>
        <taxon>Pleosporales incertae sedis</taxon>
        <taxon>Aaosphaeria</taxon>
    </lineage>
</organism>
<feature type="region of interest" description="Disordered" evidence="13">
    <location>
        <begin position="511"/>
        <end position="574"/>
    </location>
</feature>
<feature type="transmembrane region" description="Helical" evidence="14">
    <location>
        <begin position="209"/>
        <end position="235"/>
    </location>
</feature>
<evidence type="ECO:0000256" key="13">
    <source>
        <dbReference type="SAM" id="MobiDB-lite"/>
    </source>
</evidence>
<dbReference type="CDD" id="cd16454">
    <property type="entry name" value="RING-H2_PA-TM-RING"/>
    <property type="match status" value="1"/>
</dbReference>
<keyword evidence="15" id="KW-0732">Signal</keyword>
<dbReference type="InterPro" id="IPR001841">
    <property type="entry name" value="Znf_RING"/>
</dbReference>
<evidence type="ECO:0000256" key="12">
    <source>
        <dbReference type="PROSITE-ProRule" id="PRU00175"/>
    </source>
</evidence>
<dbReference type="EC" id="2.3.2.27" evidence="3"/>
<keyword evidence="7 12" id="KW-0863">Zinc-finger</keyword>
<evidence type="ECO:0000256" key="3">
    <source>
        <dbReference type="ARBA" id="ARBA00012483"/>
    </source>
</evidence>
<dbReference type="GO" id="GO:0008270">
    <property type="term" value="F:zinc ion binding"/>
    <property type="evidence" value="ECO:0007669"/>
    <property type="project" value="UniProtKB-KW"/>
</dbReference>
<keyword evidence="4" id="KW-0808">Transferase</keyword>
<keyword evidence="11 14" id="KW-0472">Membrane</keyword>
<evidence type="ECO:0000256" key="7">
    <source>
        <dbReference type="ARBA" id="ARBA00022771"/>
    </source>
</evidence>
<feature type="domain" description="RING-type" evidence="16">
    <location>
        <begin position="370"/>
        <end position="412"/>
    </location>
</feature>
<feature type="compositionally biased region" description="Basic and acidic residues" evidence="13">
    <location>
        <begin position="274"/>
        <end position="284"/>
    </location>
</feature>
<evidence type="ECO:0000256" key="4">
    <source>
        <dbReference type="ARBA" id="ARBA00022679"/>
    </source>
</evidence>
<keyword evidence="8" id="KW-0833">Ubl conjugation pathway</keyword>
<feature type="compositionally biased region" description="Polar residues" evidence="13">
    <location>
        <begin position="311"/>
        <end position="342"/>
    </location>
</feature>
<evidence type="ECO:0000256" key="9">
    <source>
        <dbReference type="ARBA" id="ARBA00022833"/>
    </source>
</evidence>
<evidence type="ECO:0000256" key="14">
    <source>
        <dbReference type="SAM" id="Phobius"/>
    </source>
</evidence>
<keyword evidence="9" id="KW-0862">Zinc</keyword>
<keyword evidence="18" id="KW-1185">Reference proteome</keyword>
<dbReference type="SMART" id="SM00184">
    <property type="entry name" value="RING"/>
    <property type="match status" value="1"/>
</dbReference>
<accession>A0A6A5Y472</accession>
<dbReference type="GeneID" id="54284562"/>
<dbReference type="EMBL" id="ML978067">
    <property type="protein sequence ID" value="KAF2019620.1"/>
    <property type="molecule type" value="Genomic_DNA"/>
</dbReference>
<evidence type="ECO:0000256" key="6">
    <source>
        <dbReference type="ARBA" id="ARBA00022723"/>
    </source>
</evidence>
<dbReference type="GO" id="GO:0061630">
    <property type="term" value="F:ubiquitin protein ligase activity"/>
    <property type="evidence" value="ECO:0007669"/>
    <property type="project" value="UniProtKB-EC"/>
</dbReference>
<reference evidence="17" key="1">
    <citation type="journal article" date="2020" name="Stud. Mycol.">
        <title>101 Dothideomycetes genomes: a test case for predicting lifestyles and emergence of pathogens.</title>
        <authorList>
            <person name="Haridas S."/>
            <person name="Albert R."/>
            <person name="Binder M."/>
            <person name="Bloem J."/>
            <person name="Labutti K."/>
            <person name="Salamov A."/>
            <person name="Andreopoulos B."/>
            <person name="Baker S."/>
            <person name="Barry K."/>
            <person name="Bills G."/>
            <person name="Bluhm B."/>
            <person name="Cannon C."/>
            <person name="Castanera R."/>
            <person name="Culley D."/>
            <person name="Daum C."/>
            <person name="Ezra D."/>
            <person name="Gonzalez J."/>
            <person name="Henrissat B."/>
            <person name="Kuo A."/>
            <person name="Liang C."/>
            <person name="Lipzen A."/>
            <person name="Lutzoni F."/>
            <person name="Magnuson J."/>
            <person name="Mondo S."/>
            <person name="Nolan M."/>
            <person name="Ohm R."/>
            <person name="Pangilinan J."/>
            <person name="Park H.-J."/>
            <person name="Ramirez L."/>
            <person name="Alfaro M."/>
            <person name="Sun H."/>
            <person name="Tritt A."/>
            <person name="Yoshinaga Y."/>
            <person name="Zwiers L.-H."/>
            <person name="Turgeon B."/>
            <person name="Goodwin S."/>
            <person name="Spatafora J."/>
            <person name="Crous P."/>
            <person name="Grigoriev I."/>
        </authorList>
    </citation>
    <scope>NUCLEOTIDE SEQUENCE</scope>
    <source>
        <strain evidence="17">CBS 175.79</strain>
    </source>
</reference>
<evidence type="ECO:0000256" key="2">
    <source>
        <dbReference type="ARBA" id="ARBA00004141"/>
    </source>
</evidence>